<feature type="transmembrane region" description="Helical" evidence="1">
    <location>
        <begin position="12"/>
        <end position="36"/>
    </location>
</feature>
<keyword evidence="1" id="KW-1133">Transmembrane helix</keyword>
<comment type="caution">
    <text evidence="3">The sequence shown here is derived from an EMBL/GenBank/DDBJ whole genome shotgun (WGS) entry which is preliminary data.</text>
</comment>
<keyword evidence="4" id="KW-1185">Reference proteome</keyword>
<protein>
    <submittedName>
        <fullName evidence="3">Uncharacterized protein</fullName>
    </submittedName>
</protein>
<accession>A0A540M7T1</accession>
<gene>
    <name evidence="2" type="ORF">C1H46_019602</name>
    <name evidence="3" type="ORF">C1H46_019603</name>
</gene>
<dbReference type="AlphaFoldDB" id="A0A540M7T1"/>
<keyword evidence="1" id="KW-0812">Transmembrane</keyword>
<dbReference type="EMBL" id="VIEB01000336">
    <property type="protein sequence ID" value="TQD94809.1"/>
    <property type="molecule type" value="Genomic_DNA"/>
</dbReference>
<evidence type="ECO:0000313" key="3">
    <source>
        <dbReference type="EMBL" id="TQD94810.1"/>
    </source>
</evidence>
<dbReference type="EMBL" id="VIEB01000336">
    <property type="protein sequence ID" value="TQD94810.1"/>
    <property type="molecule type" value="Genomic_DNA"/>
</dbReference>
<dbReference type="Proteomes" id="UP000315295">
    <property type="component" value="Unassembled WGS sequence"/>
</dbReference>
<organism evidence="3 4">
    <name type="scientific">Malus baccata</name>
    <name type="common">Siberian crab apple</name>
    <name type="synonym">Pyrus baccata</name>
    <dbReference type="NCBI Taxonomy" id="106549"/>
    <lineage>
        <taxon>Eukaryota</taxon>
        <taxon>Viridiplantae</taxon>
        <taxon>Streptophyta</taxon>
        <taxon>Embryophyta</taxon>
        <taxon>Tracheophyta</taxon>
        <taxon>Spermatophyta</taxon>
        <taxon>Magnoliopsida</taxon>
        <taxon>eudicotyledons</taxon>
        <taxon>Gunneridae</taxon>
        <taxon>Pentapetalae</taxon>
        <taxon>rosids</taxon>
        <taxon>fabids</taxon>
        <taxon>Rosales</taxon>
        <taxon>Rosaceae</taxon>
        <taxon>Amygdaloideae</taxon>
        <taxon>Maleae</taxon>
        <taxon>Malus</taxon>
    </lineage>
</organism>
<name>A0A540M7T1_MALBA</name>
<keyword evidence="1" id="KW-0472">Membrane</keyword>
<evidence type="ECO:0000313" key="2">
    <source>
        <dbReference type="EMBL" id="TQD94809.1"/>
    </source>
</evidence>
<proteinExistence type="predicted"/>
<reference evidence="3 4" key="1">
    <citation type="journal article" date="2019" name="G3 (Bethesda)">
        <title>Sequencing of a Wild Apple (Malus baccata) Genome Unravels the Differences Between Cultivated and Wild Apple Species Regarding Disease Resistance and Cold Tolerance.</title>
        <authorList>
            <person name="Chen X."/>
        </authorList>
    </citation>
    <scope>NUCLEOTIDE SEQUENCE [LARGE SCALE GENOMIC DNA]</scope>
    <source>
        <strain evidence="4">cv. Shandingzi</strain>
        <tissue evidence="3">Leaves</tissue>
    </source>
</reference>
<sequence>MLHFVDKDTNLVSICYFSTFMLETSLLSYLFSFYSFQSFHVRTFLQSTTSAFGEPIPEIPVVSEVTNPQASQSADPLNVVVTYEAPISQPKAFGKGSGIIPHSSTSKDGHSPQNEITYPSFPSLVLNLTQGSGKVGASPYRSWGAKQNFLDLF</sequence>
<evidence type="ECO:0000313" key="4">
    <source>
        <dbReference type="Proteomes" id="UP000315295"/>
    </source>
</evidence>
<evidence type="ECO:0000256" key="1">
    <source>
        <dbReference type="SAM" id="Phobius"/>
    </source>
</evidence>